<keyword evidence="8" id="KW-0238">DNA-binding</keyword>
<sequence>MASAAFATTAACVACAARTITMTEPFVRQALDPARSVVVEACAGSGKTWLLVSRILRILLTGARPGDILAITYTRKAAREIEARLRLWLRELARLDDAAACAFLEARGLDAAEALAVLPRARGLIETVEQASPAITITTFHGWFGRILSGASFNAGLAGFTLAEAEGPLMDEAWALFARRCAEAPDGPAAMSLGQLYMLFGSNNTRSLLDAFVSRRGEWQVFANGAPLESVLADMHAAADVSSDAEALAMFFAAPDLVARLQRYAAHLGKNTASDQKVANALIDALAIVDDAARFEALVPVFLTEKGTVRARKASKAQAGRLGEAGEMDLLGLHESLATVVLDCVAARLELRVLAFNVAALTAGTALLTEFEAFKRQRRVMDYADLEIEVDRLLDDVDRAPYLQARLDARYRHLLLDEFQDTNPVQWRILLAWLAAYEADTYRPSIFLVGDPKQSIYRFRRADYRIFNHAAEWLAAGFDAVRLPNNHTWRNAPAVVEVVNALFVKEPAFVGFAEQAARRTGREGMVCLPALVSAPGLADEIDDGSLRDPLRVARRVRENLARRQEAQVMVSTLFDWVGDRAIDGSAGARPMQWGDVLILTRTRGILPEYERALRESGVPYLSVSRGQLLSTLEAADLTALLRFLTTPSDDLALAHCLRAPWFDVSDAALLALAAEPDGDWWARLRAVAASAGPHAAVLAPVVELLSDWMALAAHLPVHDLLDRIYHQADVMAAYRRRVPPPMWAGVAANLEAFLALALSVDGGRYPSLPRFVDELQRLGRAGDDEAPDEGALIDGASQGRVRIMTIHGAKGLEAPVVWLIDANNTHVRPDSYQPLIDWPAGAPRPTHFSLHATTALAGRARAAIFESEAAARERETLNLLYVAITRAEQIFVASGSEARGDASQTYYGRLRRALDDLDAGEVYGSVARIQAPVVETPVGAVEIPIAPAVTPVGERVPVPEASQAMDFGTAMHALIEAATTPGANLPEAVDEAVRSAAEAILKAPDLQCFFDPAQFDQAYNEVEIIDDAGRLGRIDRLVLRGGDAWVIDYKSGHPEPQLMAKYRQQMQDYCRAVSAMFPACAARAMLVFSDGSRERVELAT</sequence>
<keyword evidence="7 15" id="KW-0067">ATP-binding</keyword>
<keyword evidence="19" id="KW-1185">Reference proteome</keyword>
<evidence type="ECO:0000256" key="1">
    <source>
        <dbReference type="ARBA" id="ARBA00022722"/>
    </source>
</evidence>
<evidence type="ECO:0000256" key="3">
    <source>
        <dbReference type="ARBA" id="ARBA00022763"/>
    </source>
</evidence>
<evidence type="ECO:0000256" key="9">
    <source>
        <dbReference type="ARBA" id="ARBA00023204"/>
    </source>
</evidence>
<dbReference type="InterPro" id="IPR027417">
    <property type="entry name" value="P-loop_NTPase"/>
</dbReference>
<dbReference type="Gene3D" id="3.40.50.300">
    <property type="entry name" value="P-loop containing nucleotide triphosphate hydrolases"/>
    <property type="match status" value="4"/>
</dbReference>
<keyword evidence="3" id="KW-0227">DNA damage</keyword>
<evidence type="ECO:0000256" key="4">
    <source>
        <dbReference type="ARBA" id="ARBA00022801"/>
    </source>
</evidence>
<gene>
    <name evidence="18" type="ORF">FHP91_06590</name>
</gene>
<evidence type="ECO:0000259" key="17">
    <source>
        <dbReference type="PROSITE" id="PS51217"/>
    </source>
</evidence>
<dbReference type="GO" id="GO:0004527">
    <property type="term" value="F:exonuclease activity"/>
    <property type="evidence" value="ECO:0007669"/>
    <property type="project" value="UniProtKB-KW"/>
</dbReference>
<dbReference type="SUPFAM" id="SSF52540">
    <property type="entry name" value="P-loop containing nucleoside triphosphate hydrolases"/>
    <property type="match status" value="1"/>
</dbReference>
<evidence type="ECO:0000256" key="15">
    <source>
        <dbReference type="PROSITE-ProRule" id="PRU00560"/>
    </source>
</evidence>
<proteinExistence type="predicted"/>
<feature type="domain" description="UvrD-like helicase ATP-binding" evidence="16">
    <location>
        <begin position="20"/>
        <end position="490"/>
    </location>
</feature>
<comment type="catalytic activity">
    <reaction evidence="14">
        <text>ATP + H2O = ADP + phosphate + H(+)</text>
        <dbReference type="Rhea" id="RHEA:13065"/>
        <dbReference type="ChEBI" id="CHEBI:15377"/>
        <dbReference type="ChEBI" id="CHEBI:15378"/>
        <dbReference type="ChEBI" id="CHEBI:30616"/>
        <dbReference type="ChEBI" id="CHEBI:43474"/>
        <dbReference type="ChEBI" id="CHEBI:456216"/>
        <dbReference type="EC" id="5.6.2.4"/>
    </reaction>
</comment>
<evidence type="ECO:0000313" key="19">
    <source>
        <dbReference type="Proteomes" id="UP000319502"/>
    </source>
</evidence>
<feature type="domain" description="UvrD-like helicase C-terminal" evidence="17">
    <location>
        <begin position="493"/>
        <end position="811"/>
    </location>
</feature>
<evidence type="ECO:0000256" key="6">
    <source>
        <dbReference type="ARBA" id="ARBA00022839"/>
    </source>
</evidence>
<evidence type="ECO:0000256" key="13">
    <source>
        <dbReference type="ARBA" id="ARBA00034923"/>
    </source>
</evidence>
<dbReference type="EC" id="5.6.2.4" evidence="12"/>
<feature type="binding site" evidence="15">
    <location>
        <begin position="41"/>
        <end position="48"/>
    </location>
    <ligand>
        <name>ATP</name>
        <dbReference type="ChEBI" id="CHEBI:30616"/>
    </ligand>
</feature>
<evidence type="ECO:0000256" key="11">
    <source>
        <dbReference type="ARBA" id="ARBA00034617"/>
    </source>
</evidence>
<organism evidence="18 19">
    <name type="scientific">Denitromonas halophila</name>
    <dbReference type="NCBI Taxonomy" id="1629404"/>
    <lineage>
        <taxon>Bacteria</taxon>
        <taxon>Pseudomonadati</taxon>
        <taxon>Pseudomonadota</taxon>
        <taxon>Betaproteobacteria</taxon>
        <taxon>Rhodocyclales</taxon>
        <taxon>Zoogloeaceae</taxon>
        <taxon>Denitromonas</taxon>
    </lineage>
</organism>
<dbReference type="InterPro" id="IPR038726">
    <property type="entry name" value="PDDEXK_AddAB-type"/>
</dbReference>
<comment type="catalytic activity">
    <reaction evidence="11">
        <text>Couples ATP hydrolysis with the unwinding of duplex DNA by translocating in the 3'-5' direction.</text>
        <dbReference type="EC" id="5.6.2.4"/>
    </reaction>
</comment>
<protein>
    <recommendedName>
        <fullName evidence="12">DNA 3'-5' helicase</fullName>
        <ecNumber evidence="12">5.6.2.4</ecNumber>
    </recommendedName>
    <alternativeName>
        <fullName evidence="13">DNA 3'-5' helicase II</fullName>
    </alternativeName>
</protein>
<evidence type="ECO:0000256" key="10">
    <source>
        <dbReference type="ARBA" id="ARBA00023235"/>
    </source>
</evidence>
<dbReference type="EMBL" id="VMNK01000005">
    <property type="protein sequence ID" value="TVO58063.1"/>
    <property type="molecule type" value="Genomic_DNA"/>
</dbReference>
<dbReference type="InterPro" id="IPR014017">
    <property type="entry name" value="DNA_helicase_UvrD-like_C"/>
</dbReference>
<reference evidence="18 19" key="1">
    <citation type="submission" date="2019-07" db="EMBL/GenBank/DDBJ databases">
        <title>The pathways for chlorine oxyanion respiration interact through the shared metabolite chlorate.</title>
        <authorList>
            <person name="Barnum T.P."/>
            <person name="Cheng Y."/>
            <person name="Hill K.A."/>
            <person name="Lucas L.N."/>
            <person name="Carlson H.K."/>
            <person name="Coates J.D."/>
        </authorList>
    </citation>
    <scope>NUCLEOTIDE SEQUENCE [LARGE SCALE GENOMIC DNA]</scope>
    <source>
        <strain evidence="18 19">SFB-3</strain>
    </source>
</reference>
<name>A0A557QYS9_9RHOO</name>
<dbReference type="InterPro" id="IPR000212">
    <property type="entry name" value="DNA_helicase_UvrD/REP"/>
</dbReference>
<dbReference type="PROSITE" id="PS51198">
    <property type="entry name" value="UVRD_HELICASE_ATP_BIND"/>
    <property type="match status" value="1"/>
</dbReference>
<evidence type="ECO:0000256" key="5">
    <source>
        <dbReference type="ARBA" id="ARBA00022806"/>
    </source>
</evidence>
<evidence type="ECO:0000256" key="2">
    <source>
        <dbReference type="ARBA" id="ARBA00022741"/>
    </source>
</evidence>
<evidence type="ECO:0000256" key="7">
    <source>
        <dbReference type="ARBA" id="ARBA00022840"/>
    </source>
</evidence>
<dbReference type="OrthoDB" id="5905204at2"/>
<keyword evidence="4 15" id="KW-0378">Hydrolase</keyword>
<comment type="caution">
    <text evidence="18">The sequence shown here is derived from an EMBL/GenBank/DDBJ whole genome shotgun (WGS) entry which is preliminary data.</text>
</comment>
<evidence type="ECO:0000259" key="16">
    <source>
        <dbReference type="PROSITE" id="PS51198"/>
    </source>
</evidence>
<keyword evidence="10" id="KW-0413">Isomerase</keyword>
<dbReference type="GO" id="GO:0000725">
    <property type="term" value="P:recombinational repair"/>
    <property type="evidence" value="ECO:0007669"/>
    <property type="project" value="TreeGrafter"/>
</dbReference>
<dbReference type="GO" id="GO:0003677">
    <property type="term" value="F:DNA binding"/>
    <property type="evidence" value="ECO:0007669"/>
    <property type="project" value="UniProtKB-KW"/>
</dbReference>
<evidence type="ECO:0000256" key="12">
    <source>
        <dbReference type="ARBA" id="ARBA00034808"/>
    </source>
</evidence>
<dbReference type="Gene3D" id="1.10.486.10">
    <property type="entry name" value="PCRA, domain 4"/>
    <property type="match status" value="1"/>
</dbReference>
<evidence type="ECO:0000256" key="14">
    <source>
        <dbReference type="ARBA" id="ARBA00048988"/>
    </source>
</evidence>
<dbReference type="PROSITE" id="PS51217">
    <property type="entry name" value="UVRD_HELICASE_CTER"/>
    <property type="match status" value="1"/>
</dbReference>
<dbReference type="Gene3D" id="3.90.320.10">
    <property type="match status" value="1"/>
</dbReference>
<dbReference type="Pfam" id="PF12705">
    <property type="entry name" value="PDDEXK_1"/>
    <property type="match status" value="1"/>
</dbReference>
<dbReference type="AlphaFoldDB" id="A0A557QYS9"/>
<dbReference type="PANTHER" id="PTHR11070:SF2">
    <property type="entry name" value="ATP-DEPENDENT DNA HELICASE SRS2"/>
    <property type="match status" value="1"/>
</dbReference>
<keyword evidence="2 15" id="KW-0547">Nucleotide-binding</keyword>
<dbReference type="GO" id="GO:0043138">
    <property type="term" value="F:3'-5' DNA helicase activity"/>
    <property type="evidence" value="ECO:0007669"/>
    <property type="project" value="UniProtKB-EC"/>
</dbReference>
<dbReference type="InterPro" id="IPR014016">
    <property type="entry name" value="UvrD-like_ATP-bd"/>
</dbReference>
<dbReference type="GO" id="GO:0005524">
    <property type="term" value="F:ATP binding"/>
    <property type="evidence" value="ECO:0007669"/>
    <property type="project" value="UniProtKB-UniRule"/>
</dbReference>
<dbReference type="Proteomes" id="UP000319502">
    <property type="component" value="Unassembled WGS sequence"/>
</dbReference>
<keyword evidence="6" id="KW-0269">Exonuclease</keyword>
<dbReference type="PANTHER" id="PTHR11070">
    <property type="entry name" value="UVRD / RECB / PCRA DNA HELICASE FAMILY MEMBER"/>
    <property type="match status" value="1"/>
</dbReference>
<dbReference type="InterPro" id="IPR011335">
    <property type="entry name" value="Restrct_endonuc-II-like"/>
</dbReference>
<keyword evidence="9" id="KW-0234">DNA repair</keyword>
<dbReference type="Pfam" id="PF00580">
    <property type="entry name" value="UvrD-helicase"/>
    <property type="match status" value="1"/>
</dbReference>
<dbReference type="GO" id="GO:0005829">
    <property type="term" value="C:cytosol"/>
    <property type="evidence" value="ECO:0007669"/>
    <property type="project" value="TreeGrafter"/>
</dbReference>
<keyword evidence="1" id="KW-0540">Nuclease</keyword>
<keyword evidence="5 15" id="KW-0347">Helicase</keyword>
<dbReference type="Pfam" id="PF13361">
    <property type="entry name" value="UvrD_C"/>
    <property type="match status" value="1"/>
</dbReference>
<dbReference type="GO" id="GO:0033202">
    <property type="term" value="C:DNA helicase complex"/>
    <property type="evidence" value="ECO:0007669"/>
    <property type="project" value="TreeGrafter"/>
</dbReference>
<evidence type="ECO:0000256" key="8">
    <source>
        <dbReference type="ARBA" id="ARBA00023125"/>
    </source>
</evidence>
<evidence type="ECO:0000313" key="18">
    <source>
        <dbReference type="EMBL" id="TVO58063.1"/>
    </source>
</evidence>
<accession>A0A557QYS9</accession>
<dbReference type="SUPFAM" id="SSF52980">
    <property type="entry name" value="Restriction endonuclease-like"/>
    <property type="match status" value="1"/>
</dbReference>
<dbReference type="InterPro" id="IPR011604">
    <property type="entry name" value="PDDEXK-like_dom_sf"/>
</dbReference>